<dbReference type="InterPro" id="IPR001173">
    <property type="entry name" value="Glyco_trans_2-like"/>
</dbReference>
<dbReference type="Pfam" id="PF00535">
    <property type="entry name" value="Glycos_transf_2"/>
    <property type="match status" value="2"/>
</dbReference>
<dbReference type="PANTHER" id="PTHR43179:SF12">
    <property type="entry name" value="GALACTOFURANOSYLTRANSFERASE GLFT2"/>
    <property type="match status" value="1"/>
</dbReference>
<keyword evidence="4 7" id="KW-0808">Transferase</keyword>
<dbReference type="AlphaFoldDB" id="A0A7C3PB70"/>
<dbReference type="Gene3D" id="3.90.550.10">
    <property type="entry name" value="Spore Coat Polysaccharide Biosynthesis Protein SpsA, Chain A"/>
    <property type="match status" value="2"/>
</dbReference>
<sequence length="891" mass="99398">MPNWVKTVDIELSGPIQSIENLKAYQVLRGLLRWQGAPVGYIEMPVNGDRCAASEITKAVLAQGVEWLKHNLVYNRLTQSDNLSWQISELLRLPPNRSHKLLPVTVALCLERIEPNLMACLAVLQQSIYPKLDVLIVDASTEKNELAATVAEFGDRFHYHASPAPSLNAARNFAIQTAKGDILAFLDGSVIPASDWVDALAAAFAEQPQAAAIAGLAIQAESTSASQIWFEQRYSLWRGFQPAWHAFNLTAPIKWNLLGTWQIGTGANLAFRRRVFDQIGGFDLALDQAQLTEGGSDMDLLGRLLLAGEQVFYEPKAIVYYNTPATEAELRSHICRYITSFYAYLSASSQRYPKLKLAFFKVGLWQLLYSLKSLLLIKWFPRRMILMELLAISGCQGKYTKAQQTQTSVSNTPSLVASQPAKRLMAVRTIEVNQPLPTLRDVTDYQTVRVFVRFDDAPIGYVDIENNGRVISPAWLARKIAFTLADELLAVPLAHNQEAVWASLQTALRDYLQADAVAPAQPVPAQLAPDVPVSIIVTTCDRPDDLEVCLQQLLAQETHRPVEIVVADNRPASGLTAPVVAKFSGVKLVSESRPGASYGRNAAIAVTTGDIIVSVDDDVTVPTDWLEKLIAPMARPEVMMVTGNVLPKELETPAQLLYEQIKGGLSSGFKPLEANGDWFYSYERSTPPIWELGVSANAAYRASIFCHPQIGLMDEVLGPGTPTIGGEEVLLMYKVLKAGYTILYEPKAYVWHRHRRELKAFYRQIYGHMKGGTAYLLALWLKEKDPRAFRHLFFELPRYYSRRCYERLRGFDQTPWQYIWSEVSGYVTGFLGYWQSCQRVKKLGYSQPYIPVSERNVVAFAPTAEEIRPLPIQPHSTSASTQDKPSPVSMG</sequence>
<name>A0A7C3PB70_9CYAN</name>
<dbReference type="EMBL" id="DSRU01000050">
    <property type="protein sequence ID" value="HFM97032.1"/>
    <property type="molecule type" value="Genomic_DNA"/>
</dbReference>
<dbReference type="PANTHER" id="PTHR43179">
    <property type="entry name" value="RHAMNOSYLTRANSFERASE WBBL"/>
    <property type="match status" value="1"/>
</dbReference>
<organism evidence="7">
    <name type="scientific">Oscillatoriales cyanobacterium SpSt-418</name>
    <dbReference type="NCBI Taxonomy" id="2282169"/>
    <lineage>
        <taxon>Bacteria</taxon>
        <taxon>Bacillati</taxon>
        <taxon>Cyanobacteriota</taxon>
        <taxon>Cyanophyceae</taxon>
        <taxon>Oscillatoriophycideae</taxon>
        <taxon>Oscillatoriales</taxon>
    </lineage>
</organism>
<comment type="pathway">
    <text evidence="1">Cell wall biogenesis; cell wall polysaccharide biosynthesis.</text>
</comment>
<feature type="region of interest" description="Disordered" evidence="5">
    <location>
        <begin position="871"/>
        <end position="891"/>
    </location>
</feature>
<protein>
    <submittedName>
        <fullName evidence="7">Glycosyltransferase</fullName>
    </submittedName>
</protein>
<feature type="domain" description="Glycosyltransferase 2-like" evidence="6">
    <location>
        <begin position="534"/>
        <end position="705"/>
    </location>
</feature>
<evidence type="ECO:0000259" key="6">
    <source>
        <dbReference type="Pfam" id="PF00535"/>
    </source>
</evidence>
<evidence type="ECO:0000313" key="7">
    <source>
        <dbReference type="EMBL" id="HFM97032.1"/>
    </source>
</evidence>
<dbReference type="GO" id="GO:0016757">
    <property type="term" value="F:glycosyltransferase activity"/>
    <property type="evidence" value="ECO:0007669"/>
    <property type="project" value="UniProtKB-KW"/>
</dbReference>
<dbReference type="SUPFAM" id="SSF53448">
    <property type="entry name" value="Nucleotide-diphospho-sugar transferases"/>
    <property type="match status" value="2"/>
</dbReference>
<feature type="compositionally biased region" description="Polar residues" evidence="5">
    <location>
        <begin position="874"/>
        <end position="884"/>
    </location>
</feature>
<reference evidence="7" key="1">
    <citation type="journal article" date="2020" name="mSystems">
        <title>Genome- and Community-Level Interaction Insights into Carbon Utilization and Element Cycling Functions of Hydrothermarchaeota in Hydrothermal Sediment.</title>
        <authorList>
            <person name="Zhou Z."/>
            <person name="Liu Y."/>
            <person name="Xu W."/>
            <person name="Pan J."/>
            <person name="Luo Z.H."/>
            <person name="Li M."/>
        </authorList>
    </citation>
    <scope>NUCLEOTIDE SEQUENCE [LARGE SCALE GENOMIC DNA]</scope>
    <source>
        <strain evidence="7">SpSt-418</strain>
    </source>
</reference>
<evidence type="ECO:0000256" key="1">
    <source>
        <dbReference type="ARBA" id="ARBA00004776"/>
    </source>
</evidence>
<evidence type="ECO:0000256" key="5">
    <source>
        <dbReference type="SAM" id="MobiDB-lite"/>
    </source>
</evidence>
<dbReference type="InterPro" id="IPR029044">
    <property type="entry name" value="Nucleotide-diphossugar_trans"/>
</dbReference>
<gene>
    <name evidence="7" type="ORF">ENR64_04545</name>
</gene>
<evidence type="ECO:0000256" key="2">
    <source>
        <dbReference type="ARBA" id="ARBA00006739"/>
    </source>
</evidence>
<comment type="caution">
    <text evidence="7">The sequence shown here is derived from an EMBL/GenBank/DDBJ whole genome shotgun (WGS) entry which is preliminary data.</text>
</comment>
<keyword evidence="3" id="KW-0328">Glycosyltransferase</keyword>
<evidence type="ECO:0000256" key="3">
    <source>
        <dbReference type="ARBA" id="ARBA00022676"/>
    </source>
</evidence>
<comment type="similarity">
    <text evidence="2">Belongs to the glycosyltransferase 2 family.</text>
</comment>
<feature type="domain" description="Glycosyltransferase 2-like" evidence="6">
    <location>
        <begin position="112"/>
        <end position="279"/>
    </location>
</feature>
<proteinExistence type="inferred from homology"/>
<evidence type="ECO:0000256" key="4">
    <source>
        <dbReference type="ARBA" id="ARBA00022679"/>
    </source>
</evidence>
<accession>A0A7C3PB70</accession>